<dbReference type="GeneID" id="28971485"/>
<protein>
    <recommendedName>
        <fullName evidence="10">ATP-dependent RNA helicase</fullName>
        <ecNumber evidence="10">3.6.4.13</ecNumber>
    </recommendedName>
</protein>
<dbReference type="SMART" id="SM01178">
    <property type="entry name" value="DUF4217"/>
    <property type="match status" value="1"/>
</dbReference>
<feature type="compositionally biased region" description="Basic and acidic residues" evidence="11">
    <location>
        <begin position="671"/>
        <end position="691"/>
    </location>
</feature>
<comment type="function">
    <text evidence="10">RNA helicase.</text>
</comment>
<dbReference type="AlphaFoldDB" id="A0A1A5ZVN8"/>
<dbReference type="GO" id="GO:0016787">
    <property type="term" value="F:hydrolase activity"/>
    <property type="evidence" value="ECO:0007669"/>
    <property type="project" value="UniProtKB-KW"/>
</dbReference>
<evidence type="ECO:0000256" key="6">
    <source>
        <dbReference type="ARBA" id="ARBA00022806"/>
    </source>
</evidence>
<feature type="region of interest" description="Disordered" evidence="11">
    <location>
        <begin position="772"/>
        <end position="867"/>
    </location>
</feature>
<reference evidence="15" key="1">
    <citation type="submission" date="2013-07" db="EMBL/GenBank/DDBJ databases">
        <title>The Genome Sequence of Cryptococcus dejecticola CBS10117.</title>
        <authorList>
            <consortium name="The Broad Institute Genome Sequencing Platform"/>
            <person name="Cuomo C."/>
            <person name="Litvintseva A."/>
            <person name="Chen Y."/>
            <person name="Heitman J."/>
            <person name="Sun S."/>
            <person name="Springer D."/>
            <person name="Dromer F."/>
            <person name="Young S.K."/>
            <person name="Zeng Q."/>
            <person name="Gargeya S."/>
            <person name="Fitzgerald M."/>
            <person name="Abouelleil A."/>
            <person name="Alvarado L."/>
            <person name="Berlin A.M."/>
            <person name="Chapman S.B."/>
            <person name="Dewar J."/>
            <person name="Goldberg J."/>
            <person name="Griggs A."/>
            <person name="Gujja S."/>
            <person name="Hansen M."/>
            <person name="Howarth C."/>
            <person name="Imamovic A."/>
            <person name="Larimer J."/>
            <person name="McCowan C."/>
            <person name="Murphy C."/>
            <person name="Pearson M."/>
            <person name="Priest M."/>
            <person name="Roberts A."/>
            <person name="Saif S."/>
            <person name="Shea T."/>
            <person name="Sykes S."/>
            <person name="Wortman J."/>
            <person name="Nusbaum C."/>
            <person name="Birren B."/>
        </authorList>
    </citation>
    <scope>NUCLEOTIDE SEQUENCE [LARGE SCALE GENOMIC DNA]</scope>
    <source>
        <strain evidence="15">CBS 10117</strain>
    </source>
</reference>
<evidence type="ECO:0000313" key="17">
    <source>
        <dbReference type="Proteomes" id="UP000078595"/>
    </source>
</evidence>
<comment type="similarity">
    <text evidence="10">Belongs to the DEAD box helicase family.</text>
</comment>
<dbReference type="InterPro" id="IPR014014">
    <property type="entry name" value="RNA_helicase_DEAD_Q_motif"/>
</dbReference>
<evidence type="ECO:0000259" key="12">
    <source>
        <dbReference type="PROSITE" id="PS51192"/>
    </source>
</evidence>
<feature type="region of interest" description="Disordered" evidence="11">
    <location>
        <begin position="530"/>
        <end position="698"/>
    </location>
</feature>
<dbReference type="InterPro" id="IPR014001">
    <property type="entry name" value="Helicase_ATP-bd"/>
</dbReference>
<dbReference type="Pfam" id="PF00270">
    <property type="entry name" value="DEAD"/>
    <property type="match status" value="1"/>
</dbReference>
<dbReference type="InterPro" id="IPR011545">
    <property type="entry name" value="DEAD/DEAH_box_helicase_dom"/>
</dbReference>
<dbReference type="Pfam" id="PF13959">
    <property type="entry name" value="CTE_SPB4"/>
    <property type="match status" value="1"/>
</dbReference>
<organism evidence="15">
    <name type="scientific">Kwoniella dejecticola CBS 10117</name>
    <dbReference type="NCBI Taxonomy" id="1296121"/>
    <lineage>
        <taxon>Eukaryota</taxon>
        <taxon>Fungi</taxon>
        <taxon>Dikarya</taxon>
        <taxon>Basidiomycota</taxon>
        <taxon>Agaricomycotina</taxon>
        <taxon>Tremellomycetes</taxon>
        <taxon>Tremellales</taxon>
        <taxon>Cryptococcaceae</taxon>
        <taxon>Kwoniella</taxon>
    </lineage>
</organism>
<dbReference type="PROSITE" id="PS51194">
    <property type="entry name" value="HELICASE_CTER"/>
    <property type="match status" value="1"/>
</dbReference>
<dbReference type="CDD" id="cd17941">
    <property type="entry name" value="DEADc_DDX10"/>
    <property type="match status" value="1"/>
</dbReference>
<keyword evidence="7 10" id="KW-0067">ATP-binding</keyword>
<dbReference type="Gene3D" id="3.40.50.300">
    <property type="entry name" value="P-loop containing nucleotide triphosphate hydrolases"/>
    <property type="match status" value="2"/>
</dbReference>
<evidence type="ECO:0000256" key="8">
    <source>
        <dbReference type="ARBA" id="ARBA00022884"/>
    </source>
</evidence>
<dbReference type="SMART" id="SM00490">
    <property type="entry name" value="HELICc"/>
    <property type="match status" value="1"/>
</dbReference>
<dbReference type="EC" id="3.6.4.13" evidence="10"/>
<feature type="domain" description="Helicase ATP-binding" evidence="12">
    <location>
        <begin position="99"/>
        <end position="282"/>
    </location>
</feature>
<dbReference type="OrthoDB" id="10259640at2759"/>
<keyword evidence="8 10" id="KW-0694">RNA-binding</keyword>
<keyword evidence="2" id="KW-0690">Ribosome biogenesis</keyword>
<proteinExistence type="inferred from homology"/>
<feature type="domain" description="DEAD-box RNA helicase Q" evidence="14">
    <location>
        <begin position="68"/>
        <end position="96"/>
    </location>
</feature>
<reference evidence="16" key="2">
    <citation type="submission" date="2013-07" db="EMBL/GenBank/DDBJ databases">
        <authorList>
            <consortium name="The Broad Institute Genome Sequencing Platform"/>
            <person name="Cuomo C."/>
            <person name="Litvintseva A."/>
            <person name="Chen Y."/>
            <person name="Heitman J."/>
            <person name="Sun S."/>
            <person name="Springer D."/>
            <person name="Dromer F."/>
            <person name="Young S.K."/>
            <person name="Zeng Q."/>
            <person name="Gargeya S."/>
            <person name="Fitzgerald M."/>
            <person name="Abouelleil A."/>
            <person name="Alvarado L."/>
            <person name="Berlin A.M."/>
            <person name="Chapman S.B."/>
            <person name="Dewar J."/>
            <person name="Goldberg J."/>
            <person name="Griggs A."/>
            <person name="Gujja S."/>
            <person name="Hansen M."/>
            <person name="Howarth C."/>
            <person name="Imamovic A."/>
            <person name="Larimer J."/>
            <person name="McCowan C."/>
            <person name="Murphy C."/>
            <person name="Pearson M."/>
            <person name="Priest M."/>
            <person name="Roberts A."/>
            <person name="Saif S."/>
            <person name="Shea T."/>
            <person name="Sykes S."/>
            <person name="Wortman J."/>
            <person name="Nusbaum C."/>
            <person name="Birren B."/>
        </authorList>
    </citation>
    <scope>NUCLEOTIDE SEQUENCE</scope>
    <source>
        <strain evidence="16">CBS 10117</strain>
    </source>
</reference>
<dbReference type="InterPro" id="IPR000629">
    <property type="entry name" value="RNA-helicase_DEAD-box_CS"/>
</dbReference>
<dbReference type="SUPFAM" id="SSF52540">
    <property type="entry name" value="P-loop containing nucleoside triphosphate hydrolases"/>
    <property type="match status" value="1"/>
</dbReference>
<feature type="compositionally biased region" description="Basic and acidic residues" evidence="11">
    <location>
        <begin position="613"/>
        <end position="623"/>
    </location>
</feature>
<dbReference type="EMBL" id="CP144539">
    <property type="protein sequence ID" value="WWC65167.1"/>
    <property type="molecule type" value="Genomic_DNA"/>
</dbReference>
<dbReference type="InterPro" id="IPR025313">
    <property type="entry name" value="SPB4-like_CTE"/>
</dbReference>
<dbReference type="VEuPathDB" id="FungiDB:I303_07786"/>
<evidence type="ECO:0000256" key="4">
    <source>
        <dbReference type="ARBA" id="ARBA00022741"/>
    </source>
</evidence>
<dbReference type="PANTHER" id="PTHR24031">
    <property type="entry name" value="RNA HELICASE"/>
    <property type="match status" value="1"/>
</dbReference>
<dbReference type="Proteomes" id="UP000078595">
    <property type="component" value="Chromosome 10"/>
</dbReference>
<evidence type="ECO:0000313" key="15">
    <source>
        <dbReference type="EMBL" id="OBR81876.1"/>
    </source>
</evidence>
<feature type="domain" description="Helicase C-terminal" evidence="13">
    <location>
        <begin position="296"/>
        <end position="468"/>
    </location>
</feature>
<evidence type="ECO:0000313" key="16">
    <source>
        <dbReference type="EMBL" id="WWC65167.1"/>
    </source>
</evidence>
<evidence type="ECO:0000256" key="10">
    <source>
        <dbReference type="RuleBase" id="RU365068"/>
    </source>
</evidence>
<feature type="short sequence motif" description="Q motif" evidence="9">
    <location>
        <begin position="68"/>
        <end position="96"/>
    </location>
</feature>
<feature type="region of interest" description="Disordered" evidence="11">
    <location>
        <begin position="1"/>
        <end position="46"/>
    </location>
</feature>
<feature type="compositionally biased region" description="Acidic residues" evidence="11">
    <location>
        <begin position="540"/>
        <end position="549"/>
    </location>
</feature>
<dbReference type="Pfam" id="PF00271">
    <property type="entry name" value="Helicase_C"/>
    <property type="match status" value="1"/>
</dbReference>
<comment type="catalytic activity">
    <reaction evidence="10">
        <text>ATP + H2O = ADP + phosphate + H(+)</text>
        <dbReference type="Rhea" id="RHEA:13065"/>
        <dbReference type="ChEBI" id="CHEBI:15377"/>
        <dbReference type="ChEBI" id="CHEBI:15378"/>
        <dbReference type="ChEBI" id="CHEBI:30616"/>
        <dbReference type="ChEBI" id="CHEBI:43474"/>
        <dbReference type="ChEBI" id="CHEBI:456216"/>
        <dbReference type="EC" id="3.6.4.13"/>
    </reaction>
</comment>
<dbReference type="GO" id="GO:0006364">
    <property type="term" value="P:rRNA processing"/>
    <property type="evidence" value="ECO:0007669"/>
    <property type="project" value="UniProtKB-KW"/>
</dbReference>
<feature type="compositionally biased region" description="Acidic residues" evidence="11">
    <location>
        <begin position="556"/>
        <end position="591"/>
    </location>
</feature>
<evidence type="ECO:0000256" key="3">
    <source>
        <dbReference type="ARBA" id="ARBA00022552"/>
    </source>
</evidence>
<keyword evidence="6 10" id="KW-0347">Helicase</keyword>
<dbReference type="PROSITE" id="PS51195">
    <property type="entry name" value="Q_MOTIF"/>
    <property type="match status" value="1"/>
</dbReference>
<dbReference type="InterPro" id="IPR027417">
    <property type="entry name" value="P-loop_NTPase"/>
</dbReference>
<dbReference type="RefSeq" id="XP_018259718.1">
    <property type="nucleotide sequence ID" value="XM_018411050.1"/>
</dbReference>
<evidence type="ECO:0000256" key="2">
    <source>
        <dbReference type="ARBA" id="ARBA00022517"/>
    </source>
</evidence>
<dbReference type="KEGG" id="kdj:28971485"/>
<dbReference type="SMART" id="SM00487">
    <property type="entry name" value="DEXDc"/>
    <property type="match status" value="1"/>
</dbReference>
<evidence type="ECO:0000256" key="7">
    <source>
        <dbReference type="ARBA" id="ARBA00022840"/>
    </source>
</evidence>
<dbReference type="PROSITE" id="PS51192">
    <property type="entry name" value="HELICASE_ATP_BIND_1"/>
    <property type="match status" value="1"/>
</dbReference>
<feature type="compositionally biased region" description="Acidic residues" evidence="11">
    <location>
        <begin position="639"/>
        <end position="648"/>
    </location>
</feature>
<dbReference type="PROSITE" id="PS00039">
    <property type="entry name" value="DEAD_ATP_HELICASE"/>
    <property type="match status" value="1"/>
</dbReference>
<evidence type="ECO:0000256" key="9">
    <source>
        <dbReference type="PROSITE-ProRule" id="PRU00552"/>
    </source>
</evidence>
<evidence type="ECO:0000256" key="5">
    <source>
        <dbReference type="ARBA" id="ARBA00022801"/>
    </source>
</evidence>
<dbReference type="EMBL" id="KI894036">
    <property type="protein sequence ID" value="OBR81876.1"/>
    <property type="molecule type" value="Genomic_DNA"/>
</dbReference>
<keyword evidence="17" id="KW-1185">Reference proteome</keyword>
<dbReference type="GO" id="GO:0003724">
    <property type="term" value="F:RNA helicase activity"/>
    <property type="evidence" value="ECO:0007669"/>
    <property type="project" value="UniProtKB-EC"/>
</dbReference>
<keyword evidence="3" id="KW-0698">rRNA processing</keyword>
<sequence>MAFVDNKASSSKTSQGQGQGQRPKGRGGKGKPAQPRLKSNQAKRNKIDEELKELQIKVDSWIPPAEISVFNELPLSSRTLKGLKSSHFLNPTPIQQLAIPPALRGQDLLGSAKTGSGKTLAFLIPMLERLYLDKWGPMDGLGAVVISPTRELAVQTFNQLRDIGKYHNFSAGLVIGGKPLKEEQERLGRMNILIATPGRLLQHLDSTVGFESSGVKVLVLDEADRLLDLGFLPALRAIIGHFSPGTQLPGTKPNCQTLLFSATQTKDLASLAKLSLYQPEYINCNKAGEEGVVPSNLEQFYAVVGLERKLDTLWGFVKSHLKMKGIVFVTSGKQVRFIFETFRRLHPGLPLMHLHGKQKQPTRLSIFQKYSTSKHALLICTDVAARGLDFPAVDWVIQLDCPDDVDTYIHRIGRTARYQAGGHALTFLCPSEEEGMLNRWKEKMIEVKKIKIKESKMGNLKQQMQNFAFREPEIKYLGQRAFISYMKAVHIQKDKSVFKLSDLPAEAFAESMGLPGAPQIKFAEQKAAKVRGGTKKDVEPEAEAVEEIEERAVVGSDEESDAENDEDEEGDATESEEDEEGQDLEDSEESEASGSESETSSVAKPNSAPAVRTKYDRMFERKNQSILTPHYTALVSREDGEDDEDNDDVFTLARKDHALSGDEGSDADNDELVKAVEGKADTSSKAARGDAEPLVSVEDLSKRKQKALISKKNKLKNGPLGEKLIFDEETGESRNFYETGKDLESTFANEQKRQEFLAAQRERMKIANEVDKAVAREKKMELKRKRKEREKEARQEMMSDDEEGGPVAYLGGGDDDGVPYSDDERSIMNDSPSPEPERRDSKKRKNKFKNDVDSDENKDKGGALEDDEALALRLLQSSS</sequence>
<feature type="compositionally biased region" description="Basic and acidic residues" evidence="11">
    <location>
        <begin position="848"/>
        <end position="863"/>
    </location>
</feature>
<name>A0A1A5ZVN8_9TREE</name>
<comment type="subcellular location">
    <subcellularLocation>
        <location evidence="1">Nucleus</location>
        <location evidence="1">Nucleolus</location>
    </subcellularLocation>
</comment>
<feature type="compositionally biased region" description="Low complexity" evidence="11">
    <location>
        <begin position="9"/>
        <end position="22"/>
    </location>
</feature>
<keyword evidence="4 10" id="KW-0547">Nucleotide-binding</keyword>
<dbReference type="InterPro" id="IPR001650">
    <property type="entry name" value="Helicase_C-like"/>
</dbReference>
<keyword evidence="5 10" id="KW-0378">Hydrolase</keyword>
<evidence type="ECO:0000259" key="13">
    <source>
        <dbReference type="PROSITE" id="PS51194"/>
    </source>
</evidence>
<dbReference type="CDD" id="cd18787">
    <property type="entry name" value="SF2_C_DEAD"/>
    <property type="match status" value="1"/>
</dbReference>
<gene>
    <name evidence="15" type="ORF">I303_07786</name>
    <name evidence="16" type="ORF">I303_107781</name>
</gene>
<evidence type="ECO:0000256" key="1">
    <source>
        <dbReference type="ARBA" id="ARBA00004604"/>
    </source>
</evidence>
<evidence type="ECO:0000259" key="14">
    <source>
        <dbReference type="PROSITE" id="PS51195"/>
    </source>
</evidence>
<dbReference type="GO" id="GO:0003723">
    <property type="term" value="F:RNA binding"/>
    <property type="evidence" value="ECO:0007669"/>
    <property type="project" value="UniProtKB-UniRule"/>
</dbReference>
<accession>A0A1A5ZVN8</accession>
<dbReference type="STRING" id="1296121.A0A1A5ZVN8"/>
<reference evidence="16" key="3">
    <citation type="submission" date="2024-02" db="EMBL/GenBank/DDBJ databases">
        <title>Comparative genomics of Cryptococcus and Kwoniella reveals pathogenesis evolution and contrasting modes of karyotype evolution via chromosome fusion or intercentromeric recombination.</title>
        <authorList>
            <person name="Coelho M.A."/>
            <person name="David-Palma M."/>
            <person name="Shea T."/>
            <person name="Bowers K."/>
            <person name="McGinley-Smith S."/>
            <person name="Mohammad A.W."/>
            <person name="Gnirke A."/>
            <person name="Yurkov A.M."/>
            <person name="Nowrousian M."/>
            <person name="Sun S."/>
            <person name="Cuomo C.A."/>
            <person name="Heitman J."/>
        </authorList>
    </citation>
    <scope>NUCLEOTIDE SEQUENCE</scope>
    <source>
        <strain evidence="16">CBS 10117</strain>
    </source>
</reference>
<dbReference type="GO" id="GO:0005524">
    <property type="term" value="F:ATP binding"/>
    <property type="evidence" value="ECO:0007669"/>
    <property type="project" value="UniProtKB-UniRule"/>
</dbReference>
<evidence type="ECO:0000256" key="11">
    <source>
        <dbReference type="SAM" id="MobiDB-lite"/>
    </source>
</evidence>
<comment type="domain">
    <text evidence="10">The Q motif is unique to and characteristic of the DEAD box family of RNA helicases and controls ATP binding and hydrolysis.</text>
</comment>
<feature type="compositionally biased region" description="Low complexity" evidence="11">
    <location>
        <begin position="592"/>
        <end position="601"/>
    </location>
</feature>
<dbReference type="GO" id="GO:0005730">
    <property type="term" value="C:nucleolus"/>
    <property type="evidence" value="ECO:0007669"/>
    <property type="project" value="UniProtKB-SubCell"/>
</dbReference>